<evidence type="ECO:0000256" key="9">
    <source>
        <dbReference type="ARBA" id="ARBA00023136"/>
    </source>
</evidence>
<evidence type="ECO:0000256" key="3">
    <source>
        <dbReference type="ARBA" id="ARBA00022692"/>
    </source>
</evidence>
<feature type="repeat" description="FG-GAP" evidence="12">
    <location>
        <begin position="450"/>
        <end position="508"/>
    </location>
</feature>
<dbReference type="InterPro" id="IPR000413">
    <property type="entry name" value="Integrin_alpha"/>
</dbReference>
<evidence type="ECO:0000259" key="14">
    <source>
        <dbReference type="Pfam" id="PF08441"/>
    </source>
</evidence>
<dbReference type="InterPro" id="IPR048285">
    <property type="entry name" value="Integrin_alpha_Ig-like_2"/>
</dbReference>
<protein>
    <recommendedName>
        <fullName evidence="19">Integrin alpha-2 domain-containing protein</fullName>
    </recommendedName>
</protein>
<keyword evidence="5" id="KW-0677">Repeat</keyword>
<feature type="chain" id="PRO_5044962329" description="Integrin alpha-2 domain-containing protein" evidence="13">
    <location>
        <begin position="23"/>
        <end position="1125"/>
    </location>
</feature>
<feature type="repeat" description="FG-GAP" evidence="12">
    <location>
        <begin position="389"/>
        <end position="448"/>
    </location>
</feature>
<dbReference type="InterPro" id="IPR013517">
    <property type="entry name" value="FG-GAP"/>
</dbReference>
<dbReference type="InterPro" id="IPR013649">
    <property type="entry name" value="Integrin_alpha_Ig-like_1"/>
</dbReference>
<dbReference type="PROSITE" id="PS51470">
    <property type="entry name" value="FG_GAP"/>
    <property type="match status" value="3"/>
</dbReference>
<evidence type="ECO:0000256" key="13">
    <source>
        <dbReference type="RuleBase" id="RU003762"/>
    </source>
</evidence>
<name>A0ABN8NU07_9CNID</name>
<evidence type="ECO:0000256" key="5">
    <source>
        <dbReference type="ARBA" id="ARBA00022737"/>
    </source>
</evidence>
<evidence type="ECO:0000256" key="12">
    <source>
        <dbReference type="PROSITE-ProRule" id="PRU00803"/>
    </source>
</evidence>
<dbReference type="Gene3D" id="2.60.40.1530">
    <property type="entry name" value="ntegrin, alpha v. Chain A, domain 4"/>
    <property type="match status" value="1"/>
</dbReference>
<dbReference type="Gene3D" id="2.60.40.1460">
    <property type="entry name" value="Integrin domains. Chain A, domain 2"/>
    <property type="match status" value="1"/>
</dbReference>
<dbReference type="InterPro" id="IPR048286">
    <property type="entry name" value="Integrin_alpha_Ig-like_3"/>
</dbReference>
<keyword evidence="18" id="KW-1185">Reference proteome</keyword>
<keyword evidence="10 13" id="KW-0675">Receptor</keyword>
<feature type="domain" description="Integrin alpha second immunoglobulin-like" evidence="15">
    <location>
        <begin position="722"/>
        <end position="860"/>
    </location>
</feature>
<feature type="domain" description="Integrin alpha first immunoglubulin-like" evidence="14">
    <location>
        <begin position="559"/>
        <end position="720"/>
    </location>
</feature>
<dbReference type="Proteomes" id="UP001159405">
    <property type="component" value="Unassembled WGS sequence"/>
</dbReference>
<comment type="subcellular location">
    <subcellularLocation>
        <location evidence="1 13">Membrane</location>
        <topology evidence="1 13">Single-pass type I membrane protein</topology>
    </subcellularLocation>
</comment>
<keyword evidence="11" id="KW-0325">Glycoprotein</keyword>
<keyword evidence="4 13" id="KW-0732">Signal</keyword>
<evidence type="ECO:0000256" key="4">
    <source>
        <dbReference type="ARBA" id="ARBA00022729"/>
    </source>
</evidence>
<dbReference type="EMBL" id="CALNXK010000035">
    <property type="protein sequence ID" value="CAH3120915.1"/>
    <property type="molecule type" value="Genomic_DNA"/>
</dbReference>
<dbReference type="InterPro" id="IPR032695">
    <property type="entry name" value="Integrin_dom_sf"/>
</dbReference>
<comment type="similarity">
    <text evidence="2 13">Belongs to the integrin alpha chain family.</text>
</comment>
<keyword evidence="3 13" id="KW-0812">Transmembrane</keyword>
<evidence type="ECO:0000313" key="17">
    <source>
        <dbReference type="EMBL" id="CAH3120915.1"/>
    </source>
</evidence>
<dbReference type="InterPro" id="IPR013519">
    <property type="entry name" value="Int_alpha_beta-p"/>
</dbReference>
<sequence length="1125" mass="124659">MNFDVLFRIVMCCLLYPSETYGFNLDIENAIVFDGPPESGYFGYSVALHSWQSKYWVIVGAPLSNVTSASGSETLIRYGAAYRCEYTGSQQCSVINIDNRPVWRKQVTFNDVPNTWVNMEEKTGMWLGGVVDSTGTDGKALACAPRYIFRGAPVTGNAGGDVHYSWLLGRCNLLNQDLSGVSHNGVVDPCSTACWFFLRNMLLSSSSYQRTLDLRTRATSGRDLSQSFFADSQKIDIRKASLYFFFSKKLALLSLLKEVKPSPGRKIIKPPTLENFFPPSRQRKGNNYYGYCTAGLSAEYSVDGYNVIMGVVGAKRGKGGLMLYSDRGKTVKSALSELAIGDYMGYSVTSGHFTQKKRTECISGAPRADGVKGKVIIYHIYENYLSVKSTLPRPKNIPTGTYFGSVICAVDLDNNQFTDVLVGAPYFTHVKDEGRVYIYLNNGQGALNLQDNFLEGDRKVNAHFGQSIAAVGDLNADGFQDIAIGAPFEGDGSGAVYLYHGSSKGIELHYRQKILGITVKTGIKFFGYSLTGGVDVDENGYPDVAVGAYGSDHAVILRSQSIVNVVGKIRLSEQQITLEGNHSVCNLEDTQHKCVNITLVFYYNDASAVTASKDLHIRYTVELDKDREQNALRRLFFWDALNRKRKFILEDNCTIPTRNTYYSLQPLTVYLIEKDELGDVNSPLTFDLNISLPPPPCYGLCPVLNDYLPSTFRAEVVFKKKCKNHAACAPDLALSGNLVFSPRHVKELRIGVVKNFTVQVVVENKAEDSAYATKFILKYPDKLDYVGSYQDVDCDKTIPVNGTATINCDVGNPMQGKTNKSLIIKFSPGSVREDFILEVEALSQDEDVDDYDNKIRFPVTVKFEADVEITGSSKQDQVVYSGPVTEKEDVKKDLDSIGPKVIQTFTLRNKGPSAVDSSLVTVNFPYLYSLSKPESYLLYLIQIELDGASGSCNANVNPLDIKVTNATPRTNDKQSLRRRRHSEENAFLGCQQASCKAFQCSLGTLKMGDKAEITMTFRLWKNTLLKELDPLKAVDLETTAKVKVPDEITQADENNDMATILTTAKPAQTGARKRKMPWWIIFSSALSGCVLLGAVIFLLYKGGFFKKKRTENISSLSEESRPINP</sequence>
<keyword evidence="9 13" id="KW-0472">Membrane</keyword>
<evidence type="ECO:0000259" key="16">
    <source>
        <dbReference type="Pfam" id="PF20806"/>
    </source>
</evidence>
<dbReference type="InterPro" id="IPR028994">
    <property type="entry name" value="Integrin_alpha_N"/>
</dbReference>
<feature type="domain" description="Integrin alpha third immunoglobulin-like" evidence="16">
    <location>
        <begin position="867"/>
        <end position="1056"/>
    </location>
</feature>
<evidence type="ECO:0000256" key="8">
    <source>
        <dbReference type="ARBA" id="ARBA00023037"/>
    </source>
</evidence>
<dbReference type="PRINTS" id="PR01185">
    <property type="entry name" value="INTEGRINA"/>
</dbReference>
<proteinExistence type="inferred from homology"/>
<evidence type="ECO:0000256" key="11">
    <source>
        <dbReference type="ARBA" id="ARBA00023180"/>
    </source>
</evidence>
<dbReference type="Pfam" id="PF01839">
    <property type="entry name" value="FG-GAP"/>
    <property type="match status" value="3"/>
</dbReference>
<reference evidence="17 18" key="1">
    <citation type="submission" date="2022-05" db="EMBL/GenBank/DDBJ databases">
        <authorList>
            <consortium name="Genoscope - CEA"/>
            <person name="William W."/>
        </authorList>
    </citation>
    <scope>NUCLEOTIDE SEQUENCE [LARGE SCALE GENOMIC DNA]</scope>
</reference>
<dbReference type="Gene3D" id="2.130.10.130">
    <property type="entry name" value="Integrin alpha, N-terminal"/>
    <property type="match status" value="2"/>
</dbReference>
<evidence type="ECO:0000256" key="6">
    <source>
        <dbReference type="ARBA" id="ARBA00022889"/>
    </source>
</evidence>
<dbReference type="Pfam" id="PF20805">
    <property type="entry name" value="Integrin_A_Ig_2"/>
    <property type="match status" value="1"/>
</dbReference>
<dbReference type="Gene3D" id="2.60.40.1510">
    <property type="entry name" value="ntegrin, alpha v. Chain A, domain 3"/>
    <property type="match status" value="1"/>
</dbReference>
<gene>
    <name evidence="17" type="ORF">PLOB_00028346</name>
</gene>
<keyword evidence="7 13" id="KW-1133">Transmembrane helix</keyword>
<evidence type="ECO:0000256" key="10">
    <source>
        <dbReference type="ARBA" id="ARBA00023170"/>
    </source>
</evidence>
<evidence type="ECO:0008006" key="19">
    <source>
        <dbReference type="Google" id="ProtNLM"/>
    </source>
</evidence>
<evidence type="ECO:0000259" key="15">
    <source>
        <dbReference type="Pfam" id="PF20805"/>
    </source>
</evidence>
<dbReference type="Pfam" id="PF20806">
    <property type="entry name" value="Integrin_A_Ig_3"/>
    <property type="match status" value="1"/>
</dbReference>
<dbReference type="PANTHER" id="PTHR23220">
    <property type="entry name" value="INTEGRIN ALPHA"/>
    <property type="match status" value="1"/>
</dbReference>
<evidence type="ECO:0000256" key="2">
    <source>
        <dbReference type="ARBA" id="ARBA00008054"/>
    </source>
</evidence>
<evidence type="ECO:0000256" key="1">
    <source>
        <dbReference type="ARBA" id="ARBA00004479"/>
    </source>
</evidence>
<accession>A0ABN8NU07</accession>
<comment type="caution">
    <text evidence="17">The sequence shown here is derived from an EMBL/GenBank/DDBJ whole genome shotgun (WGS) entry which is preliminary data.</text>
</comment>
<feature type="repeat" description="FG-GAP" evidence="12">
    <location>
        <begin position="512"/>
        <end position="574"/>
    </location>
</feature>
<feature type="signal peptide" evidence="13">
    <location>
        <begin position="1"/>
        <end position="22"/>
    </location>
</feature>
<dbReference type="SUPFAM" id="SSF69318">
    <property type="entry name" value="Integrin alpha N-terminal domain"/>
    <property type="match status" value="1"/>
</dbReference>
<evidence type="ECO:0000256" key="7">
    <source>
        <dbReference type="ARBA" id="ARBA00022989"/>
    </source>
</evidence>
<dbReference type="SUPFAM" id="SSF69179">
    <property type="entry name" value="Integrin domains"/>
    <property type="match status" value="3"/>
</dbReference>
<keyword evidence="6 13" id="KW-0130">Cell adhesion</keyword>
<dbReference type="Pfam" id="PF08441">
    <property type="entry name" value="Integrin_A_Ig_1"/>
    <property type="match status" value="1"/>
</dbReference>
<feature type="transmembrane region" description="Helical" evidence="13">
    <location>
        <begin position="1078"/>
        <end position="1100"/>
    </location>
</feature>
<dbReference type="PANTHER" id="PTHR23220:SF122">
    <property type="entry name" value="INTEGRIN ALPHA-PS1"/>
    <property type="match status" value="1"/>
</dbReference>
<dbReference type="Gene3D" id="1.20.5.930">
    <property type="entry name" value="Bicelle-embedded integrin alpha(iib) transmembrane segment"/>
    <property type="match status" value="1"/>
</dbReference>
<organism evidence="17 18">
    <name type="scientific">Porites lobata</name>
    <dbReference type="NCBI Taxonomy" id="104759"/>
    <lineage>
        <taxon>Eukaryota</taxon>
        <taxon>Metazoa</taxon>
        <taxon>Cnidaria</taxon>
        <taxon>Anthozoa</taxon>
        <taxon>Hexacorallia</taxon>
        <taxon>Scleractinia</taxon>
        <taxon>Fungiina</taxon>
        <taxon>Poritidae</taxon>
        <taxon>Porites</taxon>
    </lineage>
</organism>
<keyword evidence="8 13" id="KW-0401">Integrin</keyword>
<evidence type="ECO:0000313" key="18">
    <source>
        <dbReference type="Proteomes" id="UP001159405"/>
    </source>
</evidence>
<dbReference type="SMART" id="SM00191">
    <property type="entry name" value="Int_alpha"/>
    <property type="match status" value="5"/>
</dbReference>